<dbReference type="PANTHER" id="PTHR45641">
    <property type="entry name" value="TETRATRICOPEPTIDE REPEAT PROTEIN (AFU_ORTHOLOGUE AFUA_6G03870)"/>
    <property type="match status" value="1"/>
</dbReference>
<evidence type="ECO:0000256" key="3">
    <source>
        <dbReference type="PROSITE-ProRule" id="PRU00339"/>
    </source>
</evidence>
<feature type="region of interest" description="Disordered" evidence="4">
    <location>
        <begin position="1"/>
        <end position="21"/>
    </location>
</feature>
<protein>
    <recommendedName>
        <fullName evidence="8">Tetratricopeptide repeat protein</fullName>
    </recommendedName>
</protein>
<feature type="repeat" description="TPR" evidence="3">
    <location>
        <begin position="115"/>
        <end position="148"/>
    </location>
</feature>
<accession>A0A8S2DYN6</accession>
<dbReference type="InterPro" id="IPR011990">
    <property type="entry name" value="TPR-like_helical_dom_sf"/>
</dbReference>
<dbReference type="AlphaFoldDB" id="A0A8S2DYN6"/>
<gene>
    <name evidence="5" type="ORF">OVA965_LOCUS15983</name>
    <name evidence="6" type="ORF">TMI583_LOCUS15994</name>
</gene>
<evidence type="ECO:0000313" key="5">
    <source>
        <dbReference type="EMBL" id="CAF1030935.1"/>
    </source>
</evidence>
<name>A0A8S2DYN6_9BILA</name>
<evidence type="ECO:0000313" key="7">
    <source>
        <dbReference type="Proteomes" id="UP000677228"/>
    </source>
</evidence>
<sequence length="206" mass="23331">MTDRSRADNDDVPTIQTDTTAHLSPDDPSLLPIYNNFGLIYRAQGGPSAALINFNHALQLQLNTETPNQEWIASYYNNIGTAYKQQYRYSEALEMYEKALQIHLQILPSNHPSIAVSYNYIATVYESLEDYDRAPAYYTKTLEMQQHLLSSNHPHLAQTYFNFSWTYYGQGKLNEASGFCSVDGSQDPHGYGLLDTVIIQTKSNNA</sequence>
<evidence type="ECO:0000313" key="6">
    <source>
        <dbReference type="EMBL" id="CAF3799199.1"/>
    </source>
</evidence>
<feature type="repeat" description="TPR" evidence="3">
    <location>
        <begin position="73"/>
        <end position="106"/>
    </location>
</feature>
<dbReference type="PANTHER" id="PTHR45641:SF1">
    <property type="entry name" value="AAA+ ATPASE DOMAIN-CONTAINING PROTEIN"/>
    <property type="match status" value="1"/>
</dbReference>
<dbReference type="SMART" id="SM00028">
    <property type="entry name" value="TPR"/>
    <property type="match status" value="3"/>
</dbReference>
<dbReference type="Gene3D" id="1.25.40.10">
    <property type="entry name" value="Tetratricopeptide repeat domain"/>
    <property type="match status" value="1"/>
</dbReference>
<dbReference type="Proteomes" id="UP000682733">
    <property type="component" value="Unassembled WGS sequence"/>
</dbReference>
<dbReference type="PROSITE" id="PS50293">
    <property type="entry name" value="TPR_REGION"/>
    <property type="match status" value="1"/>
</dbReference>
<organism evidence="5 7">
    <name type="scientific">Didymodactylos carnosus</name>
    <dbReference type="NCBI Taxonomy" id="1234261"/>
    <lineage>
        <taxon>Eukaryota</taxon>
        <taxon>Metazoa</taxon>
        <taxon>Spiralia</taxon>
        <taxon>Gnathifera</taxon>
        <taxon>Rotifera</taxon>
        <taxon>Eurotatoria</taxon>
        <taxon>Bdelloidea</taxon>
        <taxon>Philodinida</taxon>
        <taxon>Philodinidae</taxon>
        <taxon>Didymodactylos</taxon>
    </lineage>
</organism>
<evidence type="ECO:0000256" key="2">
    <source>
        <dbReference type="ARBA" id="ARBA00022803"/>
    </source>
</evidence>
<proteinExistence type="predicted"/>
<dbReference type="Proteomes" id="UP000677228">
    <property type="component" value="Unassembled WGS sequence"/>
</dbReference>
<reference evidence="5" key="1">
    <citation type="submission" date="2021-02" db="EMBL/GenBank/DDBJ databases">
        <authorList>
            <person name="Nowell W R."/>
        </authorList>
    </citation>
    <scope>NUCLEOTIDE SEQUENCE</scope>
</reference>
<keyword evidence="2 3" id="KW-0802">TPR repeat</keyword>
<dbReference type="EMBL" id="CAJOBA010007326">
    <property type="protein sequence ID" value="CAF3799199.1"/>
    <property type="molecule type" value="Genomic_DNA"/>
</dbReference>
<dbReference type="SUPFAM" id="SSF48452">
    <property type="entry name" value="TPR-like"/>
    <property type="match status" value="1"/>
</dbReference>
<evidence type="ECO:0000256" key="4">
    <source>
        <dbReference type="SAM" id="MobiDB-lite"/>
    </source>
</evidence>
<evidence type="ECO:0008006" key="8">
    <source>
        <dbReference type="Google" id="ProtNLM"/>
    </source>
</evidence>
<evidence type="ECO:0000256" key="1">
    <source>
        <dbReference type="ARBA" id="ARBA00022737"/>
    </source>
</evidence>
<dbReference type="EMBL" id="CAJNOK010007314">
    <property type="protein sequence ID" value="CAF1030935.1"/>
    <property type="molecule type" value="Genomic_DNA"/>
</dbReference>
<dbReference type="Pfam" id="PF13424">
    <property type="entry name" value="TPR_12"/>
    <property type="match status" value="1"/>
</dbReference>
<dbReference type="PROSITE" id="PS50005">
    <property type="entry name" value="TPR"/>
    <property type="match status" value="2"/>
</dbReference>
<keyword evidence="1" id="KW-0677">Repeat</keyword>
<comment type="caution">
    <text evidence="5">The sequence shown here is derived from an EMBL/GenBank/DDBJ whole genome shotgun (WGS) entry which is preliminary data.</text>
</comment>
<dbReference type="InterPro" id="IPR019734">
    <property type="entry name" value="TPR_rpt"/>
</dbReference>